<feature type="domain" description="IPT/TIG" evidence="2">
    <location>
        <begin position="596"/>
        <end position="673"/>
    </location>
</feature>
<dbReference type="InterPro" id="IPR026444">
    <property type="entry name" value="Secre_tail"/>
</dbReference>
<reference evidence="3 4" key="1">
    <citation type="submission" date="2019-09" db="EMBL/GenBank/DDBJ databases">
        <title>Chitinophaga ginsengihumi sp. nov., isolated from soil of ginseng rhizosphere.</title>
        <authorList>
            <person name="Lee J."/>
        </authorList>
    </citation>
    <scope>NUCLEOTIDE SEQUENCE [LARGE SCALE GENOMIC DNA]</scope>
    <source>
        <strain evidence="3 4">BN140078</strain>
    </source>
</reference>
<protein>
    <submittedName>
        <fullName evidence="3">T9SS type A sorting domain-containing protein</fullName>
    </submittedName>
</protein>
<feature type="domain" description="IPT/TIG" evidence="2">
    <location>
        <begin position="1195"/>
        <end position="1276"/>
    </location>
</feature>
<evidence type="ECO:0000313" key="3">
    <source>
        <dbReference type="EMBL" id="KAA2239384.1"/>
    </source>
</evidence>
<evidence type="ECO:0000256" key="1">
    <source>
        <dbReference type="ARBA" id="ARBA00022729"/>
    </source>
</evidence>
<dbReference type="PANTHER" id="PTHR46580">
    <property type="entry name" value="SENSOR KINASE-RELATED"/>
    <property type="match status" value="1"/>
</dbReference>
<name>A0A5B2VKP0_9BACT</name>
<dbReference type="CDD" id="cd15482">
    <property type="entry name" value="Sialidase_non-viral"/>
    <property type="match status" value="1"/>
</dbReference>
<sequence>MHPGVLLSPRMKPLVMLLLLVTCFMMPPARAQMRQVYLDELHENNHLKKISFYSPSEGYVAFTDWIGYTQDSGRTFIKKYVTISNVNFNGYSVNLTFGFSINGVKAFSRDTIIAYGDYGFVPAILYSTDAGSSFKLIYHSQFSPIQLSTGIMDMAFSPTNSNIGIAVDADRILQTTDKGLTWTAQRYEQQALFTGVDAVNYRLFAYNTGTAYYDSRLLVSDDDGYNWSRVQIPTGIINALDFITADKGWISVDQQGALLLYYTSDGGNTWRQMNDPEITPFSCRKMQFINDSTGYAGGGLYQTLKTTDSGKVWERLPRSTTYEYLNYGHEDLQCMGTAQLWAGGGHGYLELSTNAGGTPIPVALFKADTTGEAASHVVHLNNLSKTTYQYTWIKNGQVISNAYNTSYTRDINRLADTIQLVVTNGSHSDTAVRYVRYYPVTQISSFTPVTGGKGTTVTIKGVHFSDAAGVSFGGVSAFSFQVDADTAITAVVADGASGAIVVTTPNSTASKDGFTFVPPPHISSFTPVAAAAGTTVTINGANFTGATAVSFGGTPAVSFNVESATRITAVVGAGTSGKIAVTASGGADSLDGFATLPVISSFTPTTGTQGAIITISGTGFDAVTGVSFGGIAASSFQVNSLTSITAVVGPGSSGAVVVSKAAGNASLPGFTYFTPPVITAVTPASAPVGSTVIISGSHFNTTAAGNIVYFGPVRAIVNAASATSLSVTVPAGATYSPVTVTANALTAYSPRPFSVIFSGGGAITSSSFATRTDNPSNDQPEAPYDVQLGDFNNDGLSDMVAANLAGYTISVWQNTGSGGAMRFTGVQYDAGNGPTHSAIGDLDGDGLLDIATGSQDGTTYLFRNTTTTGNAITFEATTPVYGNFAIIADLNMDGKPDIITGSKIYRNISYPGHIAFAAGVPFEGGQVMTTADLDGDRKPDLVMMQTIGDVISVARNTSTVDNISFAAPIYYASRYPYSVVAGDLDGDNKPDLAAVNANGSELYLFRNTTTGVGNISFAARQDIRANDGPSNLAMNDLDGDGKTDLAVVTGINNLSVFKNISSTGNIKLAPAVNYATPTVPDGIAIGDLNGDGKPDIVTTAQGDDMLSIFTNNVQAEPYIGGFTPNIAEQGTIVTITGHNFTGATAVSFGGIAAATFTVMNDTLITATAGAGQSGDVSVTNTHGTGIRSGFVHGRPPHIAAFTPLYGPVGTQVTITGDHFSNGAQNNTVYFGGVQGAIVSATANTIVVKAPAGVTYQPITVTSRGLTAYAAQPFTITFQSVDTVFTAGSFAPRIGYPGGIDGSIADFDGDGKLDIVHSRYSNTLGILRNTGTPGNISFAPLTEMPTTGEARYSQAGDLNGDGLPDLVTQASSNTIAVYKNTSTRGAISFAPVADYEVDPSRATTSGISIADLDADGRPDVTAVNYYTQSLTVLRNTGLNGNIGFAPRINYDIAAYAEDVDVADIDADGKPDIIIVGSDSVLIYKNISIAGTILLEAPLKFAATAATAVETGDMDGDGKPDLVISSHSKNAALILRNISTAGHPSFASAQEFPAGSMPFDAALTDLDGDHRLDVVSANLSGNLISVFRNISTTGHIALKPKTDYTVKDGPAFTAMGDLDGDSLPDIVVFHNSDNISILRNQASSAIGITTCAGIDTVFTARRLGTQHQWQLNTGSGYADISDNVNFTGSTTASLHLHQLPASWDKYSLRCLVNGSADIAYVLTVRTGVSPEVELSSSLNTICSGMQVTFYANITSNGGEYPSYAWLVNGKEVAGATDFMYTTDSLRNGDQVAAVVQSDAVCVRNRDTSAPIVMVVNPIVRASGHIDAPDKLPVNDYYVITFTGTPLPLRSEIALYESIDNGPFVYAGYSNYYSGGPLDAYLDGSNTPVTKRYFFAITPSDTTCIRNGVSDTVTISIEVEHKVTVPMCIDGSTTITSNATGTHFVWQLNVGNGYYHDVGEDSHHENSNTRTLMLKNVQPSLNGFKYRCVVDDIPEDTVYALQINTELPTPVLAVDRYNLTVTTPYDNEVGYIWQKQGGQNVWTDIVPAENKPALIVKTMGTYRVMVNSRSCTVVSAPQPVIITAVPADPNVVAGVHLYPNPVTNVLTLDPLKLSDKWETLDIMSMDGSLRLASYNIAGKTKATVYVNTLTSGYYLAVLRKKDGSATVLRFVKM</sequence>
<feature type="domain" description="IPT/TIG" evidence="2">
    <location>
        <begin position="675"/>
        <end position="756"/>
    </location>
</feature>
<dbReference type="InterPro" id="IPR013783">
    <property type="entry name" value="Ig-like_fold"/>
</dbReference>
<dbReference type="Pfam" id="PF14870">
    <property type="entry name" value="PSII_BNR"/>
    <property type="match status" value="1"/>
</dbReference>
<dbReference type="InterPro" id="IPR028994">
    <property type="entry name" value="Integrin_alpha_N"/>
</dbReference>
<organism evidence="3 4">
    <name type="scientific">Chitinophaga agrisoli</name>
    <dbReference type="NCBI Taxonomy" id="2607653"/>
    <lineage>
        <taxon>Bacteria</taxon>
        <taxon>Pseudomonadati</taxon>
        <taxon>Bacteroidota</taxon>
        <taxon>Chitinophagia</taxon>
        <taxon>Chitinophagales</taxon>
        <taxon>Chitinophagaceae</taxon>
        <taxon>Chitinophaga</taxon>
    </lineage>
</organism>
<dbReference type="Gene3D" id="2.130.10.130">
    <property type="entry name" value="Integrin alpha, N-terminal"/>
    <property type="match status" value="4"/>
</dbReference>
<proteinExistence type="predicted"/>
<dbReference type="Pfam" id="PF13517">
    <property type="entry name" value="FG-GAP_3"/>
    <property type="match status" value="6"/>
</dbReference>
<dbReference type="PANTHER" id="PTHR46580:SF4">
    <property type="entry name" value="ATP_GTP-BINDING PROTEIN"/>
    <property type="match status" value="1"/>
</dbReference>
<dbReference type="Proteomes" id="UP000324611">
    <property type="component" value="Unassembled WGS sequence"/>
</dbReference>
<dbReference type="Gene3D" id="2.130.10.10">
    <property type="entry name" value="YVTN repeat-like/Quinoprotein amine dehydrogenase"/>
    <property type="match status" value="1"/>
</dbReference>
<dbReference type="InterPro" id="IPR015943">
    <property type="entry name" value="WD40/YVTN_repeat-like_dom_sf"/>
</dbReference>
<keyword evidence="4" id="KW-1185">Reference proteome</keyword>
<keyword evidence="1" id="KW-0732">Signal</keyword>
<evidence type="ECO:0000313" key="4">
    <source>
        <dbReference type="Proteomes" id="UP000324611"/>
    </source>
</evidence>
<dbReference type="EMBL" id="VUOC01000004">
    <property type="protein sequence ID" value="KAA2239384.1"/>
    <property type="molecule type" value="Genomic_DNA"/>
</dbReference>
<dbReference type="SUPFAM" id="SSF69318">
    <property type="entry name" value="Integrin alpha N-terminal domain"/>
    <property type="match status" value="4"/>
</dbReference>
<dbReference type="NCBIfam" id="TIGR04183">
    <property type="entry name" value="Por_Secre_tail"/>
    <property type="match status" value="1"/>
</dbReference>
<dbReference type="SUPFAM" id="SSF110296">
    <property type="entry name" value="Oligoxyloglucan reducing end-specific cellobiohydrolase"/>
    <property type="match status" value="1"/>
</dbReference>
<dbReference type="InterPro" id="IPR013517">
    <property type="entry name" value="FG-GAP"/>
</dbReference>
<dbReference type="InterPro" id="IPR002909">
    <property type="entry name" value="IPT_dom"/>
</dbReference>
<accession>A0A5B2VKP0</accession>
<dbReference type="InterPro" id="IPR028203">
    <property type="entry name" value="PSII_CF48-like_dom"/>
</dbReference>
<comment type="caution">
    <text evidence="3">The sequence shown here is derived from an EMBL/GenBank/DDBJ whole genome shotgun (WGS) entry which is preliminary data.</text>
</comment>
<dbReference type="InterPro" id="IPR014756">
    <property type="entry name" value="Ig_E-set"/>
</dbReference>
<dbReference type="Pfam" id="PF01833">
    <property type="entry name" value="TIG"/>
    <property type="match status" value="6"/>
</dbReference>
<dbReference type="CDD" id="cd00102">
    <property type="entry name" value="IPT"/>
    <property type="match status" value="2"/>
</dbReference>
<dbReference type="SMART" id="SM00429">
    <property type="entry name" value="IPT"/>
    <property type="match status" value="3"/>
</dbReference>
<dbReference type="CDD" id="cd00603">
    <property type="entry name" value="IPT_PCSR"/>
    <property type="match status" value="2"/>
</dbReference>
<gene>
    <name evidence="3" type="ORF">F0L74_24595</name>
</gene>
<evidence type="ECO:0000259" key="2">
    <source>
        <dbReference type="SMART" id="SM00429"/>
    </source>
</evidence>
<dbReference type="SUPFAM" id="SSF81296">
    <property type="entry name" value="E set domains"/>
    <property type="match status" value="5"/>
</dbReference>
<dbReference type="Gene3D" id="2.60.40.10">
    <property type="entry name" value="Immunoglobulins"/>
    <property type="match status" value="7"/>
</dbReference>
<reference evidence="3 4" key="2">
    <citation type="submission" date="2019-09" db="EMBL/GenBank/DDBJ databases">
        <authorList>
            <person name="Jin C."/>
        </authorList>
    </citation>
    <scope>NUCLEOTIDE SEQUENCE [LARGE SCALE GENOMIC DNA]</scope>
    <source>
        <strain evidence="3 4">BN140078</strain>
    </source>
</reference>